<keyword evidence="7 12" id="KW-0175">Coiled coil</keyword>
<keyword evidence="5" id="KW-0809">Transit peptide</keyword>
<keyword evidence="15" id="KW-1185">Reference proteome</keyword>
<evidence type="ECO:0000256" key="6">
    <source>
        <dbReference type="ARBA" id="ARBA00023015"/>
    </source>
</evidence>
<dbReference type="SUPFAM" id="SSF64602">
    <property type="entry name" value="F1 ATPase inhibitor, IF1, C-terminal domain"/>
    <property type="match status" value="1"/>
</dbReference>
<feature type="domain" description="Myb/SANT-like DNA-binding" evidence="13">
    <location>
        <begin position="39"/>
        <end position="117"/>
    </location>
</feature>
<organism evidence="14 15">
    <name type="scientific">Pieris macdunnoughi</name>
    <dbReference type="NCBI Taxonomy" id="345717"/>
    <lineage>
        <taxon>Eukaryota</taxon>
        <taxon>Metazoa</taxon>
        <taxon>Ecdysozoa</taxon>
        <taxon>Arthropoda</taxon>
        <taxon>Hexapoda</taxon>
        <taxon>Insecta</taxon>
        <taxon>Pterygota</taxon>
        <taxon>Neoptera</taxon>
        <taxon>Endopterygota</taxon>
        <taxon>Lepidoptera</taxon>
        <taxon>Glossata</taxon>
        <taxon>Ditrysia</taxon>
        <taxon>Papilionoidea</taxon>
        <taxon>Pieridae</taxon>
        <taxon>Pierinae</taxon>
        <taxon>Pieris</taxon>
    </lineage>
</organism>
<proteinExistence type="inferred from homology"/>
<evidence type="ECO:0000259" key="13">
    <source>
        <dbReference type="Pfam" id="PF13873"/>
    </source>
</evidence>
<feature type="coiled-coil region" evidence="12">
    <location>
        <begin position="333"/>
        <end position="367"/>
    </location>
</feature>
<dbReference type="PANTHER" id="PTHR48417">
    <property type="entry name" value="ATP SYNTHASE F1 SUBUNIT EPSILON"/>
    <property type="match status" value="1"/>
</dbReference>
<evidence type="ECO:0000256" key="10">
    <source>
        <dbReference type="ARBA" id="ARBA00025466"/>
    </source>
</evidence>
<dbReference type="AlphaFoldDB" id="A0A821T0Q6"/>
<reference evidence="14" key="1">
    <citation type="submission" date="2021-02" db="EMBL/GenBank/DDBJ databases">
        <authorList>
            <person name="Steward A R."/>
        </authorList>
    </citation>
    <scope>NUCLEOTIDE SEQUENCE</scope>
</reference>
<dbReference type="FunFam" id="1.20.5.500:FF:000007">
    <property type="entry name" value="ATPase inhibitor, putative"/>
    <property type="match status" value="1"/>
</dbReference>
<dbReference type="GO" id="GO:0005739">
    <property type="term" value="C:mitochondrion"/>
    <property type="evidence" value="ECO:0007669"/>
    <property type="project" value="UniProtKB-SubCell"/>
</dbReference>
<dbReference type="Proteomes" id="UP000663880">
    <property type="component" value="Unassembled WGS sequence"/>
</dbReference>
<evidence type="ECO:0000256" key="8">
    <source>
        <dbReference type="ARBA" id="ARBA00023128"/>
    </source>
</evidence>
<keyword evidence="8" id="KW-0496">Mitochondrion</keyword>
<evidence type="ECO:0000256" key="3">
    <source>
        <dbReference type="ARBA" id="ARBA00011764"/>
    </source>
</evidence>
<evidence type="ECO:0000256" key="9">
    <source>
        <dbReference type="ARBA" id="ARBA00023163"/>
    </source>
</evidence>
<dbReference type="GO" id="GO:0042030">
    <property type="term" value="F:ATPase inhibitor activity"/>
    <property type="evidence" value="ECO:0007669"/>
    <property type="project" value="InterPro"/>
</dbReference>
<comment type="subunit">
    <text evidence="3">Self-associates forming complexes of several hundred monomers.</text>
</comment>
<evidence type="ECO:0000256" key="2">
    <source>
        <dbReference type="ARBA" id="ARBA00010901"/>
    </source>
</evidence>
<dbReference type="Pfam" id="PF04568">
    <property type="entry name" value="IATP"/>
    <property type="match status" value="1"/>
</dbReference>
<keyword evidence="9" id="KW-0804">Transcription</keyword>
<keyword evidence="6" id="KW-0805">Transcription regulation</keyword>
<evidence type="ECO:0000256" key="11">
    <source>
        <dbReference type="ARBA" id="ARBA00030036"/>
    </source>
</evidence>
<gene>
    <name evidence="14" type="ORF">PMACD_LOCUS8138</name>
</gene>
<protein>
    <recommendedName>
        <fullName evidence="4">Regulatory protein zeste</fullName>
    </recommendedName>
    <alternativeName>
        <fullName evidence="11">ATP synthase F1 subunit epsilon</fullName>
    </alternativeName>
</protein>
<comment type="caution">
    <text evidence="14">The sequence shown here is derived from an EMBL/GenBank/DDBJ whole genome shotgun (WGS) entry which is preliminary data.</text>
</comment>
<evidence type="ECO:0000313" key="15">
    <source>
        <dbReference type="Proteomes" id="UP000663880"/>
    </source>
</evidence>
<comment type="subcellular location">
    <subcellularLocation>
        <location evidence="1">Mitochondrion</location>
    </subcellularLocation>
</comment>
<evidence type="ECO:0000256" key="1">
    <source>
        <dbReference type="ARBA" id="ARBA00004173"/>
    </source>
</evidence>
<dbReference type="InterPro" id="IPR028002">
    <property type="entry name" value="Myb_DNA-bind_5"/>
</dbReference>
<accession>A0A821T0Q6</accession>
<evidence type="ECO:0000256" key="7">
    <source>
        <dbReference type="ARBA" id="ARBA00023054"/>
    </source>
</evidence>
<evidence type="ECO:0000313" key="14">
    <source>
        <dbReference type="EMBL" id="CAF4863756.1"/>
    </source>
</evidence>
<sequence>MWESFQLDIECIVCNKTLQKINHKLPRDYKMRKISRRSRTPNWSPEEKQYLLDLIKERKEIVINKPNAPNNYEEKDVAWNEILQELTSKFGPKFTEFSIKKLKTQWQNMKRIAREEISLNGPTVNNYTRQSFEVCNILDLVKNGEIKQEEKAQSIETILKTDIEIKTECIDDDLNVPSCKTQSKVDTIIIDSSSSFSEPMDLSEPTNEIDSGNHKTAETMTDAFVDINLFPGVANDFLRFSTTQKEMKMEALKEEMQIIRSMRETAELNKIIAEQKLKHVLWVKKQEMAMYSGEPGSGAGKGGGGGGSIREAGGSFGKMEAAREDQYFYNKQKEQLLNLKGHMEKEIAFHQEQIKRHEDAIRRHKQTLSSVGGQE</sequence>
<comment type="function">
    <text evidence="10">Involved in transvection phenomena (= synapsis-dependent gene expression), where the synaptic pairing of chromosomes carrying genes with which zeste interacts influences the expression of these genes. Zeste binds to DNA and stimulates transcription from a nearby promoter.</text>
</comment>
<dbReference type="InterPro" id="IPR007648">
    <property type="entry name" value="ATPase_inhibitor_mt"/>
</dbReference>
<evidence type="ECO:0000256" key="5">
    <source>
        <dbReference type="ARBA" id="ARBA00022946"/>
    </source>
</evidence>
<evidence type="ECO:0000256" key="12">
    <source>
        <dbReference type="SAM" id="Coils"/>
    </source>
</evidence>
<name>A0A821T0Q6_9NEOP</name>
<evidence type="ECO:0000256" key="4">
    <source>
        <dbReference type="ARBA" id="ARBA00016807"/>
    </source>
</evidence>
<dbReference type="Gene3D" id="1.20.5.500">
    <property type="entry name" value="Single helix bin"/>
    <property type="match status" value="1"/>
</dbReference>
<dbReference type="EMBL" id="CAJOBZ010000020">
    <property type="protein sequence ID" value="CAF4863756.1"/>
    <property type="molecule type" value="Genomic_DNA"/>
</dbReference>
<comment type="similarity">
    <text evidence="2">Belongs to the ATPase inhibitor family.</text>
</comment>
<dbReference type="Pfam" id="PF13873">
    <property type="entry name" value="Myb_DNA-bind_5"/>
    <property type="match status" value="1"/>
</dbReference>
<dbReference type="OrthoDB" id="10045676at2759"/>
<dbReference type="PANTHER" id="PTHR48417:SF1">
    <property type="entry name" value="ATP SYNTHASE F1 SUBUNIT EPSILON"/>
    <property type="match status" value="1"/>
</dbReference>